<organism evidence="2">
    <name type="scientific">Erythrolobus australicus</name>
    <dbReference type="NCBI Taxonomy" id="1077150"/>
    <lineage>
        <taxon>Eukaryota</taxon>
        <taxon>Rhodophyta</taxon>
        <taxon>Bangiophyceae</taxon>
        <taxon>Porphyridiales</taxon>
        <taxon>Porphyridiaceae</taxon>
        <taxon>Erythrolobus</taxon>
    </lineage>
</organism>
<evidence type="ECO:0000256" key="1">
    <source>
        <dbReference type="SAM" id="MobiDB-lite"/>
    </source>
</evidence>
<proteinExistence type="predicted"/>
<accession>A0A7S1TJV2</accession>
<sequence length="276" mass="32200">MSASERLRQARTVRRYLAQSMVRSCSWRESAHTEAPNAERCAWRGLYFAPRLGAIHRGGREGIYDPKVLLPPKPEVRSPDLPRVLESLLDAEPEPQLQSRENSPVPRRVPVPQPEARLVLDFAKTCMTYGVLCAHFLDWVKGDTRQGPLRLHNPMPVTHRKFYLGVATIWLPLRINYESMGFRYHLREAAKVPLDTVLPPFEPEIQELLRRSNEVYEWIQESIHEKMWIQQMHVMRAQRWLAAMDEFGRSRLEPRRVLGTQDPPDEMDDEVYSDPE</sequence>
<feature type="region of interest" description="Disordered" evidence="1">
    <location>
        <begin position="253"/>
        <end position="276"/>
    </location>
</feature>
<reference evidence="2" key="1">
    <citation type="submission" date="2021-01" db="EMBL/GenBank/DDBJ databases">
        <authorList>
            <person name="Corre E."/>
            <person name="Pelletier E."/>
            <person name="Niang G."/>
            <person name="Scheremetjew M."/>
            <person name="Finn R."/>
            <person name="Kale V."/>
            <person name="Holt S."/>
            <person name="Cochrane G."/>
            <person name="Meng A."/>
            <person name="Brown T."/>
            <person name="Cohen L."/>
        </authorList>
    </citation>
    <scope>NUCLEOTIDE SEQUENCE</scope>
    <source>
        <strain evidence="2">CCMP3124</strain>
    </source>
</reference>
<name>A0A7S1TJV2_9RHOD</name>
<gene>
    <name evidence="2" type="ORF">EAUS1353_LOCUS704</name>
</gene>
<dbReference type="EMBL" id="HBGI01001097">
    <property type="protein sequence ID" value="CAD9238974.1"/>
    <property type="molecule type" value="Transcribed_RNA"/>
</dbReference>
<protein>
    <submittedName>
        <fullName evidence="2">Uncharacterized protein</fullName>
    </submittedName>
</protein>
<evidence type="ECO:0000313" key="2">
    <source>
        <dbReference type="EMBL" id="CAD9238974.1"/>
    </source>
</evidence>
<feature type="compositionally biased region" description="Acidic residues" evidence="1">
    <location>
        <begin position="263"/>
        <end position="276"/>
    </location>
</feature>
<dbReference type="AlphaFoldDB" id="A0A7S1TJV2"/>